<dbReference type="Proteomes" id="UP000634668">
    <property type="component" value="Unassembled WGS sequence"/>
</dbReference>
<evidence type="ECO:0000313" key="3">
    <source>
        <dbReference type="Proteomes" id="UP000634668"/>
    </source>
</evidence>
<comment type="caution">
    <text evidence="2">The sequence shown here is derived from an EMBL/GenBank/DDBJ whole genome shotgun (WGS) entry which is preliminary data.</text>
</comment>
<dbReference type="AlphaFoldDB" id="A0A918MQC4"/>
<reference evidence="2" key="1">
    <citation type="journal article" date="2014" name="Int. J. Syst. Evol. Microbiol.">
        <title>Complete genome sequence of Corynebacterium casei LMG S-19264T (=DSM 44701T), isolated from a smear-ripened cheese.</title>
        <authorList>
            <consortium name="US DOE Joint Genome Institute (JGI-PGF)"/>
            <person name="Walter F."/>
            <person name="Albersmeier A."/>
            <person name="Kalinowski J."/>
            <person name="Ruckert C."/>
        </authorList>
    </citation>
    <scope>NUCLEOTIDE SEQUENCE</scope>
    <source>
        <strain evidence="2">KCTC 12113</strain>
    </source>
</reference>
<dbReference type="SUPFAM" id="SSF50346">
    <property type="entry name" value="PRC-barrel domain"/>
    <property type="match status" value="1"/>
</dbReference>
<sequence>MKTNEKHLYYLSELSDYKVDPNYTNVHGWPVKDAALRTIGTVTNLLVNKKTERVVYLDVEVDASIIDANHDPYRRSANLETREYINEEGENHIIIPIGLVDIDTVKKHVFTEIIDHQTFAETKRIRPNTIIEKDYESDVLNSFRRRYVEEPAVGTDNSFLDGIDEDQVPILKNGKEDIPIDKFDWYDAGNEAIEPPLESEEKDFYRHKQFDDSKFQNR</sequence>
<keyword evidence="3" id="KW-1185">Reference proteome</keyword>
<evidence type="ECO:0000256" key="1">
    <source>
        <dbReference type="SAM" id="MobiDB-lite"/>
    </source>
</evidence>
<evidence type="ECO:0000313" key="2">
    <source>
        <dbReference type="EMBL" id="GGW45482.1"/>
    </source>
</evidence>
<dbReference type="InterPro" id="IPR011033">
    <property type="entry name" value="PRC_barrel-like_sf"/>
</dbReference>
<organism evidence="2 3">
    <name type="scientific">Arenibacter certesii</name>
    <dbReference type="NCBI Taxonomy" id="228955"/>
    <lineage>
        <taxon>Bacteria</taxon>
        <taxon>Pseudomonadati</taxon>
        <taxon>Bacteroidota</taxon>
        <taxon>Flavobacteriia</taxon>
        <taxon>Flavobacteriales</taxon>
        <taxon>Flavobacteriaceae</taxon>
        <taxon>Arenibacter</taxon>
    </lineage>
</organism>
<dbReference type="InterPro" id="IPR014747">
    <property type="entry name" value="Bac_photo_RC_H_C"/>
</dbReference>
<dbReference type="EMBL" id="BMWP01000027">
    <property type="protein sequence ID" value="GGW45482.1"/>
    <property type="molecule type" value="Genomic_DNA"/>
</dbReference>
<feature type="compositionally biased region" description="Basic and acidic residues" evidence="1">
    <location>
        <begin position="202"/>
        <end position="218"/>
    </location>
</feature>
<gene>
    <name evidence="2" type="ORF">GCM10007383_32340</name>
</gene>
<protein>
    <recommendedName>
        <fullName evidence="4">Photosystem reaction center subunit H</fullName>
    </recommendedName>
</protein>
<feature type="region of interest" description="Disordered" evidence="1">
    <location>
        <begin position="196"/>
        <end position="218"/>
    </location>
</feature>
<name>A0A918MQC4_9FLAO</name>
<proteinExistence type="predicted"/>
<dbReference type="GO" id="GO:0030077">
    <property type="term" value="C:plasma membrane light-harvesting complex"/>
    <property type="evidence" value="ECO:0007669"/>
    <property type="project" value="InterPro"/>
</dbReference>
<reference evidence="2" key="2">
    <citation type="submission" date="2020-09" db="EMBL/GenBank/DDBJ databases">
        <authorList>
            <person name="Sun Q."/>
            <person name="Kim S."/>
        </authorList>
    </citation>
    <scope>NUCLEOTIDE SEQUENCE</scope>
    <source>
        <strain evidence="2">KCTC 12113</strain>
    </source>
</reference>
<evidence type="ECO:0008006" key="4">
    <source>
        <dbReference type="Google" id="ProtNLM"/>
    </source>
</evidence>
<dbReference type="Gene3D" id="3.90.50.10">
    <property type="entry name" value="Photosynthetic Reaction Center, subunit H, domain 2"/>
    <property type="match status" value="1"/>
</dbReference>
<accession>A0A918MQC4</accession>
<dbReference type="RefSeq" id="WP_051315696.1">
    <property type="nucleotide sequence ID" value="NZ_BMWP01000027.1"/>
</dbReference>
<dbReference type="GO" id="GO:0019684">
    <property type="term" value="P:photosynthesis, light reaction"/>
    <property type="evidence" value="ECO:0007669"/>
    <property type="project" value="InterPro"/>
</dbReference>